<evidence type="ECO:0000313" key="2">
    <source>
        <dbReference type="EMBL" id="KAL3812538.1"/>
    </source>
</evidence>
<organism evidence="2 3">
    <name type="scientific">Penstemon smallii</name>
    <dbReference type="NCBI Taxonomy" id="265156"/>
    <lineage>
        <taxon>Eukaryota</taxon>
        <taxon>Viridiplantae</taxon>
        <taxon>Streptophyta</taxon>
        <taxon>Embryophyta</taxon>
        <taxon>Tracheophyta</taxon>
        <taxon>Spermatophyta</taxon>
        <taxon>Magnoliopsida</taxon>
        <taxon>eudicotyledons</taxon>
        <taxon>Gunneridae</taxon>
        <taxon>Pentapetalae</taxon>
        <taxon>asterids</taxon>
        <taxon>lamiids</taxon>
        <taxon>Lamiales</taxon>
        <taxon>Plantaginaceae</taxon>
        <taxon>Cheloneae</taxon>
        <taxon>Penstemon</taxon>
    </lineage>
</organism>
<dbReference type="AlphaFoldDB" id="A0ABD3RHR1"/>
<keyword evidence="1" id="KW-1133">Transmembrane helix</keyword>
<dbReference type="EMBL" id="JBJXBP010000008">
    <property type="protein sequence ID" value="KAL3812538.1"/>
    <property type="molecule type" value="Genomic_DNA"/>
</dbReference>
<protein>
    <submittedName>
        <fullName evidence="2">Uncharacterized protein</fullName>
    </submittedName>
</protein>
<sequence length="210" mass="25066">MDRRTNFPSLATIIPSEFVIEMGEFLVGSESGKELPFLEIGVSEEVEKKNKRRTVQYTVVCQKCYYFLAPLPGTCNIYLPIFIFDFSFGWFLVSYSFSRSLHLYCIYDGIHRLHIAVHGNEEMNISWTGAFWRRRIIKPCIFLYIVFIFIYLRTSRSRNYTSLISSKHISFIEYTYNIKDLLGERLKKKRENFFLQQRALKMEHHFKLIY</sequence>
<reference evidence="2 3" key="1">
    <citation type="submission" date="2024-12" db="EMBL/GenBank/DDBJ databases">
        <title>The unique morphological basis and parallel evolutionary history of personate flowers in Penstemon.</title>
        <authorList>
            <person name="Depatie T.H."/>
            <person name="Wessinger C.A."/>
        </authorList>
    </citation>
    <scope>NUCLEOTIDE SEQUENCE [LARGE SCALE GENOMIC DNA]</scope>
    <source>
        <strain evidence="2">WTNN_2</strain>
        <tissue evidence="2">Leaf</tissue>
    </source>
</reference>
<accession>A0ABD3RHR1</accession>
<comment type="caution">
    <text evidence="2">The sequence shown here is derived from an EMBL/GenBank/DDBJ whole genome shotgun (WGS) entry which is preliminary data.</text>
</comment>
<proteinExistence type="predicted"/>
<keyword evidence="1" id="KW-0472">Membrane</keyword>
<keyword evidence="3" id="KW-1185">Reference proteome</keyword>
<keyword evidence="1" id="KW-0812">Transmembrane</keyword>
<dbReference type="Proteomes" id="UP001634393">
    <property type="component" value="Unassembled WGS sequence"/>
</dbReference>
<name>A0ABD3RHR1_9LAMI</name>
<gene>
    <name evidence="2" type="ORF">ACJIZ3_013806</name>
</gene>
<evidence type="ECO:0000256" key="1">
    <source>
        <dbReference type="SAM" id="Phobius"/>
    </source>
</evidence>
<evidence type="ECO:0000313" key="3">
    <source>
        <dbReference type="Proteomes" id="UP001634393"/>
    </source>
</evidence>
<feature type="transmembrane region" description="Helical" evidence="1">
    <location>
        <begin position="136"/>
        <end position="152"/>
    </location>
</feature>